<dbReference type="EC" id="4.2.1.17" evidence="2"/>
<dbReference type="InterPro" id="IPR001753">
    <property type="entry name" value="Enoyl-CoA_hydra/iso"/>
</dbReference>
<dbReference type="InterPro" id="IPR029045">
    <property type="entry name" value="ClpP/crotonase-like_dom_sf"/>
</dbReference>
<organism evidence="2 3">
    <name type="scientific">Thalassospira lohafexi</name>
    <dbReference type="NCBI Taxonomy" id="744227"/>
    <lineage>
        <taxon>Bacteria</taxon>
        <taxon>Pseudomonadati</taxon>
        <taxon>Pseudomonadota</taxon>
        <taxon>Alphaproteobacteria</taxon>
        <taxon>Rhodospirillales</taxon>
        <taxon>Thalassospiraceae</taxon>
        <taxon>Thalassospira</taxon>
    </lineage>
</organism>
<evidence type="ECO:0000256" key="1">
    <source>
        <dbReference type="ARBA" id="ARBA00005254"/>
    </source>
</evidence>
<dbReference type="Gene3D" id="1.10.12.10">
    <property type="entry name" value="Lyase 2-enoyl-coa Hydratase, Chain A, domain 2"/>
    <property type="match status" value="1"/>
</dbReference>
<comment type="similarity">
    <text evidence="1">Belongs to the enoyl-CoA hydratase/isomerase family.</text>
</comment>
<dbReference type="Proteomes" id="UP000233332">
    <property type="component" value="Unassembled WGS sequence"/>
</dbReference>
<gene>
    <name evidence="2" type="ORF">COO92_18590</name>
</gene>
<dbReference type="CDD" id="cd06558">
    <property type="entry name" value="crotonase-like"/>
    <property type="match status" value="1"/>
</dbReference>
<keyword evidence="3" id="KW-1185">Reference proteome</keyword>
<comment type="caution">
    <text evidence="2">The sequence shown here is derived from an EMBL/GenBank/DDBJ whole genome shotgun (WGS) entry which is preliminary data.</text>
</comment>
<name>A0A2N3L2K9_9PROT</name>
<evidence type="ECO:0000313" key="2">
    <source>
        <dbReference type="EMBL" id="PKR56986.1"/>
    </source>
</evidence>
<dbReference type="FunFam" id="3.90.226.10:FF:000066">
    <property type="entry name" value="Enoyl-CoA hydratase"/>
    <property type="match status" value="1"/>
</dbReference>
<dbReference type="RefSeq" id="WP_101304486.1">
    <property type="nucleotide sequence ID" value="NZ_NXGX01000008.1"/>
</dbReference>
<evidence type="ECO:0000313" key="3">
    <source>
        <dbReference type="Proteomes" id="UP000233332"/>
    </source>
</evidence>
<protein>
    <submittedName>
        <fullName evidence="2">Enoyl-CoA hydratase</fullName>
        <ecNumber evidence="2">4.2.1.17</ecNumber>
    </submittedName>
</protein>
<dbReference type="Pfam" id="PF00378">
    <property type="entry name" value="ECH_1"/>
    <property type="match status" value="1"/>
</dbReference>
<keyword evidence="2" id="KW-0456">Lyase</keyword>
<dbReference type="InterPro" id="IPR014748">
    <property type="entry name" value="Enoyl-CoA_hydra_C"/>
</dbReference>
<reference evidence="2 3" key="1">
    <citation type="submission" date="2017-09" db="EMBL/GenBank/DDBJ databases">
        <title>Biodiversity and function of Thalassospira species in the particle-attached aromatic-hydrocarbon-degrading consortia from the surface seawater of the China South Sea.</title>
        <authorList>
            <person name="Dong C."/>
            <person name="Lai Q."/>
            <person name="Shao Z."/>
        </authorList>
    </citation>
    <scope>NUCLEOTIDE SEQUENCE [LARGE SCALE GENOMIC DNA]</scope>
    <source>
        <strain evidence="2 3">139Z-12</strain>
    </source>
</reference>
<dbReference type="PANTHER" id="PTHR42964:SF1">
    <property type="entry name" value="POLYKETIDE BIOSYNTHESIS ENOYL-COA HYDRATASE PKSH-RELATED"/>
    <property type="match status" value="1"/>
</dbReference>
<dbReference type="AlphaFoldDB" id="A0A2N3L2K9"/>
<dbReference type="GO" id="GO:0008300">
    <property type="term" value="P:isoprenoid catabolic process"/>
    <property type="evidence" value="ECO:0007669"/>
    <property type="project" value="TreeGrafter"/>
</dbReference>
<dbReference type="InterPro" id="IPR051683">
    <property type="entry name" value="Enoyl-CoA_Hydratase/Isomerase"/>
</dbReference>
<accession>A0A2N3L2K9</accession>
<dbReference type="GO" id="GO:0004300">
    <property type="term" value="F:enoyl-CoA hydratase activity"/>
    <property type="evidence" value="ECO:0007669"/>
    <property type="project" value="UniProtKB-EC"/>
</dbReference>
<dbReference type="SUPFAM" id="SSF52096">
    <property type="entry name" value="ClpP/crotonase"/>
    <property type="match status" value="1"/>
</dbReference>
<dbReference type="PANTHER" id="PTHR42964">
    <property type="entry name" value="ENOYL-COA HYDRATASE"/>
    <property type="match status" value="1"/>
</dbReference>
<sequence>MTNVNTNNIDDAAICEIADTGVARITLNRPDIHNAFDDALIAELTAKIETLDADPAVRVVILTGAGKSFSAGADLNWMKRMATYSHAENLDDSRALAKLMKVLNFTSKPTIALVNGAAFGGGVGLAACCDIVIASDRASFCLSEVKLGLIPAVISPYVVEAIGVNQARRYFLSAERFDASTAKHIGLVHEVVPGDDLTVRGDEMTQILLANGPQAMHAAKNLIYAVANTPISDAVIDDTAHRIADQRASAEGREGVGAFLEKRPANWSKK</sequence>
<dbReference type="Gene3D" id="3.90.226.10">
    <property type="entry name" value="2-enoyl-CoA Hydratase, Chain A, domain 1"/>
    <property type="match status" value="1"/>
</dbReference>
<dbReference type="EMBL" id="NXGX01000008">
    <property type="protein sequence ID" value="PKR56986.1"/>
    <property type="molecule type" value="Genomic_DNA"/>
</dbReference>
<proteinExistence type="inferred from homology"/>